<name>A0A1B6GGC6_9HEMI</name>
<feature type="non-terminal residue" evidence="1">
    <location>
        <position position="221"/>
    </location>
</feature>
<dbReference type="EMBL" id="GECZ01008299">
    <property type="protein sequence ID" value="JAS61470.1"/>
    <property type="molecule type" value="Transcribed_RNA"/>
</dbReference>
<reference evidence="1" key="1">
    <citation type="submission" date="2015-11" db="EMBL/GenBank/DDBJ databases">
        <title>De novo transcriptome assembly of four potential Pierce s Disease insect vectors from Arizona vineyards.</title>
        <authorList>
            <person name="Tassone E.E."/>
        </authorList>
    </citation>
    <scope>NUCLEOTIDE SEQUENCE</scope>
</reference>
<organism evidence="1">
    <name type="scientific">Cuerna arida</name>
    <dbReference type="NCBI Taxonomy" id="1464854"/>
    <lineage>
        <taxon>Eukaryota</taxon>
        <taxon>Metazoa</taxon>
        <taxon>Ecdysozoa</taxon>
        <taxon>Arthropoda</taxon>
        <taxon>Hexapoda</taxon>
        <taxon>Insecta</taxon>
        <taxon>Pterygota</taxon>
        <taxon>Neoptera</taxon>
        <taxon>Paraneoptera</taxon>
        <taxon>Hemiptera</taxon>
        <taxon>Auchenorrhyncha</taxon>
        <taxon>Membracoidea</taxon>
        <taxon>Cicadellidae</taxon>
        <taxon>Cicadellinae</taxon>
        <taxon>Proconiini</taxon>
        <taxon>Cuerna</taxon>
    </lineage>
</organism>
<evidence type="ECO:0000313" key="1">
    <source>
        <dbReference type="EMBL" id="JAS61470.1"/>
    </source>
</evidence>
<gene>
    <name evidence="1" type="ORF">g.46358</name>
</gene>
<dbReference type="PANTHER" id="PTHR10773:SF19">
    <property type="match status" value="1"/>
</dbReference>
<proteinExistence type="predicted"/>
<accession>A0A1B6GGC6</accession>
<feature type="non-terminal residue" evidence="1">
    <location>
        <position position="1"/>
    </location>
</feature>
<protein>
    <submittedName>
        <fullName evidence="1">Uncharacterized protein</fullName>
    </submittedName>
</protein>
<dbReference type="PANTHER" id="PTHR10773">
    <property type="entry name" value="DNA-DIRECTED RNA POLYMERASES I, II, AND III SUBUNIT RPABC2"/>
    <property type="match status" value="1"/>
</dbReference>
<sequence length="221" mass="25403">CNETFTIANREAIFSQFYKLDVNAKNALLFSSIKICPVKRMRKSAMNHKSASFKYVITCDGKQSFVCKNAFANLFCIGKKKIDLLQKSIKQGLSAPNPDQRGKHDNRPHKINDQIVDFVKQHISQFPAEESHYSRTKNINKKYLSPLLSITKMYKLYLEKCALDNVDKPFYVKECTYRNIFVSEFNLSFGYPKSDTCSTCDAGESNAEHVQNYNEAYDTLK</sequence>
<dbReference type="AlphaFoldDB" id="A0A1B6GGC6"/>